<evidence type="ECO:0000313" key="9">
    <source>
        <dbReference type="Proteomes" id="UP000027855"/>
    </source>
</evidence>
<dbReference type="PIRSF" id="PIRSF006060">
    <property type="entry name" value="AA_transporter"/>
    <property type="match status" value="1"/>
</dbReference>
<dbReference type="RefSeq" id="WP_037602195.1">
    <property type="nucleotide sequence ID" value="NZ_CP145865.1"/>
</dbReference>
<comment type="caution">
    <text evidence="7">The sequence shown here is derived from an EMBL/GenBank/DDBJ whole genome shotgun (WGS) entry which is preliminary data.</text>
</comment>
<feature type="transmembrane region" description="Helical" evidence="6">
    <location>
        <begin position="179"/>
        <end position="199"/>
    </location>
</feature>
<feature type="transmembrane region" description="Helical" evidence="6">
    <location>
        <begin position="436"/>
        <end position="456"/>
    </location>
</feature>
<dbReference type="GO" id="GO:0015171">
    <property type="term" value="F:amino acid transmembrane transporter activity"/>
    <property type="evidence" value="ECO:0007669"/>
    <property type="project" value="TreeGrafter"/>
</dbReference>
<evidence type="ECO:0000256" key="5">
    <source>
        <dbReference type="ARBA" id="ARBA00023136"/>
    </source>
</evidence>
<evidence type="ECO:0000256" key="4">
    <source>
        <dbReference type="ARBA" id="ARBA00022989"/>
    </source>
</evidence>
<evidence type="ECO:0000256" key="1">
    <source>
        <dbReference type="ARBA" id="ARBA00004141"/>
    </source>
</evidence>
<evidence type="ECO:0000313" key="7">
    <source>
        <dbReference type="EMBL" id="KEO44904.1"/>
    </source>
</evidence>
<feature type="transmembrane region" description="Helical" evidence="6">
    <location>
        <begin position="219"/>
        <end position="236"/>
    </location>
</feature>
<feature type="transmembrane region" description="Helical" evidence="6">
    <location>
        <begin position="85"/>
        <end position="110"/>
    </location>
</feature>
<dbReference type="EMBL" id="JJMT01000015">
    <property type="protein sequence ID" value="KEO44904.1"/>
    <property type="molecule type" value="Genomic_DNA"/>
</dbReference>
<feature type="transmembrane region" description="Helical" evidence="6">
    <location>
        <begin position="354"/>
        <end position="372"/>
    </location>
</feature>
<gene>
    <name evidence="7" type="ORF">DL07_03275</name>
    <name evidence="8" type="ORF">PNU26_07150</name>
</gene>
<keyword evidence="4 6" id="KW-1133">Transmembrane helix</keyword>
<dbReference type="PANTHER" id="PTHR43243">
    <property type="entry name" value="INNER MEMBRANE TRANSPORTER YGJI-RELATED"/>
    <property type="match status" value="1"/>
</dbReference>
<feature type="transmembrane region" description="Helical" evidence="6">
    <location>
        <begin position="150"/>
        <end position="167"/>
    </location>
</feature>
<reference evidence="8" key="2">
    <citation type="submission" date="2023-01" db="EMBL/GenBank/DDBJ databases">
        <title>Human gut microbiome strain richness.</title>
        <authorList>
            <person name="Chen-Liaw A."/>
        </authorList>
    </citation>
    <scope>NUCLEOTIDE SEQUENCE</scope>
    <source>
        <strain evidence="8">1001095st1_G4_1001095IJ_161003</strain>
    </source>
</reference>
<evidence type="ECO:0000256" key="6">
    <source>
        <dbReference type="SAM" id="Phobius"/>
    </source>
</evidence>
<dbReference type="EMBL" id="JAQMJT010000007">
    <property type="protein sequence ID" value="MDB8614170.1"/>
    <property type="molecule type" value="Genomic_DNA"/>
</dbReference>
<accession>A0A074JFT6</accession>
<dbReference type="PANTHER" id="PTHR43243:SF4">
    <property type="entry name" value="CATIONIC AMINO ACID TRANSPORTER 4"/>
    <property type="match status" value="1"/>
</dbReference>
<dbReference type="Gene3D" id="1.20.1740.10">
    <property type="entry name" value="Amino acid/polyamine transporter I"/>
    <property type="match status" value="1"/>
</dbReference>
<comment type="subcellular location">
    <subcellularLocation>
        <location evidence="1">Membrane</location>
        <topology evidence="1">Multi-pass membrane protein</topology>
    </subcellularLocation>
</comment>
<name>A0A074JFT6_STRSL</name>
<keyword evidence="5 6" id="KW-0472">Membrane</keyword>
<feature type="transmembrane region" description="Helical" evidence="6">
    <location>
        <begin position="257"/>
        <end position="282"/>
    </location>
</feature>
<dbReference type="AlphaFoldDB" id="A0A074JFT6"/>
<keyword evidence="3 6" id="KW-0812">Transmembrane</keyword>
<dbReference type="Pfam" id="PF13520">
    <property type="entry name" value="AA_permease_2"/>
    <property type="match status" value="1"/>
</dbReference>
<evidence type="ECO:0000256" key="3">
    <source>
        <dbReference type="ARBA" id="ARBA00022692"/>
    </source>
</evidence>
<feature type="transmembrane region" description="Helical" evidence="6">
    <location>
        <begin position="302"/>
        <end position="325"/>
    </location>
</feature>
<evidence type="ECO:0000256" key="2">
    <source>
        <dbReference type="ARBA" id="ARBA00022448"/>
    </source>
</evidence>
<proteinExistence type="predicted"/>
<organism evidence="7 9">
    <name type="scientific">Streptococcus salivarius</name>
    <dbReference type="NCBI Taxonomy" id="1304"/>
    <lineage>
        <taxon>Bacteria</taxon>
        <taxon>Bacillati</taxon>
        <taxon>Bacillota</taxon>
        <taxon>Bacilli</taxon>
        <taxon>Lactobacillales</taxon>
        <taxon>Streptococcaceae</taxon>
        <taxon>Streptococcus</taxon>
    </lineage>
</organism>
<protein>
    <submittedName>
        <fullName evidence="7">Amino acid permease</fullName>
    </submittedName>
</protein>
<feature type="transmembrane region" description="Helical" evidence="6">
    <location>
        <begin position="409"/>
        <end position="430"/>
    </location>
</feature>
<feature type="transmembrane region" description="Helical" evidence="6">
    <location>
        <begin position="53"/>
        <end position="73"/>
    </location>
</feature>
<feature type="transmembrane region" description="Helical" evidence="6">
    <location>
        <begin position="21"/>
        <end position="41"/>
    </location>
</feature>
<keyword evidence="2" id="KW-0813">Transport</keyword>
<reference evidence="7 9" key="1">
    <citation type="submission" date="2014-04" db="EMBL/GenBank/DDBJ databases">
        <title>Variable characteristics of bacteriocin-producing Streptococcus salivarius strains isolated from Malaysian subjects.</title>
        <authorList>
            <person name="Philip K."/>
            <person name="Barbour A."/>
        </authorList>
    </citation>
    <scope>NUCLEOTIDE SEQUENCE [LARGE SCALE GENOMIC DNA]</scope>
    <source>
        <strain evidence="7 9">NU10</strain>
    </source>
</reference>
<dbReference type="Proteomes" id="UP001210204">
    <property type="component" value="Unassembled WGS sequence"/>
</dbReference>
<evidence type="ECO:0000313" key="8">
    <source>
        <dbReference type="EMBL" id="MDB8614170.1"/>
    </source>
</evidence>
<dbReference type="GO" id="GO:0016020">
    <property type="term" value="C:membrane"/>
    <property type="evidence" value="ECO:0007669"/>
    <property type="project" value="UniProtKB-SubCell"/>
</dbReference>
<sequence>MSIFRKKDVGLAQTEMKRHLTLRDVVLLGIGAMVGTGIFTITGTAASTLAGPALIISVLISAVCVGMSAIFFAEFASRYPSAGGVYGYLYAVWGEYPAWMGGWLTMIVFMNAVSSVASGWGAYLKGLLASFGLKLPQAISGPFNPSQGTYIDLLPVLVLVLVTALLLMNSKQALRLNSLLVVLKFSALAVFILVGLFHLNPSNWADFAPFGFGQIYGGKTGIMAGASLMFFGFLGFESISMTVDEIKEPQKNVPRGIVLALIIVASLYAVVSLVLTGVVHYTKLNVDDAVAYALRYIGISWAANYVSVVAIMTLITVCISMAYALSRMVYSLARDGFLPQTFQKVSKTNKVPHHATLLTGVLSAISAGIFSLANMASLVNIATLAYLVLLAIALIILRKDKGLPQKDEFKVPFVPVLPIISIIVCLSFMSQYSWQTWLAFGLAVLIGSAIYAFYGYKHSKY</sequence>
<feature type="transmembrane region" description="Helical" evidence="6">
    <location>
        <begin position="378"/>
        <end position="397"/>
    </location>
</feature>
<dbReference type="InterPro" id="IPR002293">
    <property type="entry name" value="AA/rel_permease1"/>
</dbReference>
<dbReference type="Proteomes" id="UP000027855">
    <property type="component" value="Unassembled WGS sequence"/>
</dbReference>